<protein>
    <recommendedName>
        <fullName evidence="4">Tfp pilus assembly protein PilO</fullName>
    </recommendedName>
</protein>
<sequence length="236" mass="24209">MKGNRLWVLGAAAAIVAIVLIGWLLGISPRLAEAAGAAAERDSVDLLNTAQAAEIQVLRDQQENFDDLEADVENARRSIPDSAAVDDFTDSIAAAAAAAQVTFGGAIFAEPGGWGVAAGSDGAPAPEPAQGAEAPPIPTAPEGVYTIAVTITTQSDPAPFFAFINALQKGERLFVISNISYDADEDKTGTITGYLFVIVDPNAPVPTAEEIADPDPTPTETPAPSDTSTPSPTPSP</sequence>
<comment type="caution">
    <text evidence="2">The sequence shown here is derived from an EMBL/GenBank/DDBJ whole genome shotgun (WGS) entry which is preliminary data.</text>
</comment>
<feature type="region of interest" description="Disordered" evidence="1">
    <location>
        <begin position="205"/>
        <end position="236"/>
    </location>
</feature>
<evidence type="ECO:0008006" key="4">
    <source>
        <dbReference type="Google" id="ProtNLM"/>
    </source>
</evidence>
<dbReference type="RefSeq" id="WP_305003286.1">
    <property type="nucleotide sequence ID" value="NZ_JAUQUB010000002.1"/>
</dbReference>
<name>A0ABT9BPG6_9MICO</name>
<evidence type="ECO:0000313" key="3">
    <source>
        <dbReference type="Proteomes" id="UP001241072"/>
    </source>
</evidence>
<evidence type="ECO:0000256" key="1">
    <source>
        <dbReference type="SAM" id="MobiDB-lite"/>
    </source>
</evidence>
<evidence type="ECO:0000313" key="2">
    <source>
        <dbReference type="EMBL" id="MDO7882854.1"/>
    </source>
</evidence>
<reference evidence="2 3" key="1">
    <citation type="submission" date="2023-07" db="EMBL/GenBank/DDBJ databases">
        <title>Protaetiibacter sp. nov WY-16 isolated from soil.</title>
        <authorList>
            <person name="Liu B."/>
            <person name="Wan Y."/>
        </authorList>
    </citation>
    <scope>NUCLEOTIDE SEQUENCE [LARGE SCALE GENOMIC DNA]</scope>
    <source>
        <strain evidence="2 3">WY-16</strain>
    </source>
</reference>
<keyword evidence="3" id="KW-1185">Reference proteome</keyword>
<dbReference type="EMBL" id="JAUQUB010000002">
    <property type="protein sequence ID" value="MDO7882854.1"/>
    <property type="molecule type" value="Genomic_DNA"/>
</dbReference>
<organism evidence="2 3">
    <name type="scientific">Antiquaquibacter soli</name>
    <dbReference type="NCBI Taxonomy" id="3064523"/>
    <lineage>
        <taxon>Bacteria</taxon>
        <taxon>Bacillati</taxon>
        <taxon>Actinomycetota</taxon>
        <taxon>Actinomycetes</taxon>
        <taxon>Micrococcales</taxon>
        <taxon>Microbacteriaceae</taxon>
        <taxon>Antiquaquibacter</taxon>
    </lineage>
</organism>
<accession>A0ABT9BPG6</accession>
<dbReference type="Proteomes" id="UP001241072">
    <property type="component" value="Unassembled WGS sequence"/>
</dbReference>
<gene>
    <name evidence="2" type="ORF">Q5716_11515</name>
</gene>
<proteinExistence type="predicted"/>